<name>A0A023B2P2_GRENI</name>
<dbReference type="EMBL" id="AFNH02000885">
    <property type="protein sequence ID" value="EZG55051.1"/>
    <property type="molecule type" value="Genomic_DNA"/>
</dbReference>
<proteinExistence type="predicted"/>
<comment type="caution">
    <text evidence="1">The sequence shown here is derived from an EMBL/GenBank/DDBJ whole genome shotgun (WGS) entry which is preliminary data.</text>
</comment>
<dbReference type="GeneID" id="22914239"/>
<evidence type="ECO:0000313" key="1">
    <source>
        <dbReference type="EMBL" id="EZG55051.1"/>
    </source>
</evidence>
<keyword evidence="2" id="KW-1185">Reference proteome</keyword>
<sequence length="251" mass="27300">MRCLSAGACVERSVLLVGAVLTCEVGGKRVDMVKALESLKPWDEMSEVMGAGFKLIAQVPDLVVGLPGEVHEELSKAELNALHAAVLFDRRLRAVIIVAGSHCLYALEQVIQAHPDTCGITPELGHAIREWVTAFRNRVGPAYHPYPATDATRVADLKFFLLRLSRVSVRNIKHFNTCTIPILQPCNPDAVLPDVWQRAQAELGSVIEGEVQEVSAVSSDEYKQRMGPLAIAGLAAPKPTTAPVTRHVHFS</sequence>
<dbReference type="AlphaFoldDB" id="A0A023B2P2"/>
<dbReference type="Proteomes" id="UP000019763">
    <property type="component" value="Unassembled WGS sequence"/>
</dbReference>
<dbReference type="VEuPathDB" id="CryptoDB:GNI_119200"/>
<protein>
    <submittedName>
        <fullName evidence="1">Uncharacterized protein</fullName>
    </submittedName>
</protein>
<accession>A0A023B2P2</accession>
<gene>
    <name evidence="1" type="ORF">GNI_119200</name>
</gene>
<evidence type="ECO:0000313" key="2">
    <source>
        <dbReference type="Proteomes" id="UP000019763"/>
    </source>
</evidence>
<reference evidence="1" key="1">
    <citation type="submission" date="2013-12" db="EMBL/GenBank/DDBJ databases">
        <authorList>
            <person name="Omoto C.K."/>
            <person name="Sibley D."/>
            <person name="Venepally P."/>
            <person name="Hadjithomas M."/>
            <person name="Karamycheva S."/>
            <person name="Brunk B."/>
            <person name="Roos D."/>
            <person name="Caler E."/>
            <person name="Lorenzi H."/>
        </authorList>
    </citation>
    <scope>NUCLEOTIDE SEQUENCE</scope>
</reference>
<organism evidence="1 2">
    <name type="scientific">Gregarina niphandrodes</name>
    <name type="common">Septate eugregarine</name>
    <dbReference type="NCBI Taxonomy" id="110365"/>
    <lineage>
        <taxon>Eukaryota</taxon>
        <taxon>Sar</taxon>
        <taxon>Alveolata</taxon>
        <taxon>Apicomplexa</taxon>
        <taxon>Conoidasida</taxon>
        <taxon>Gregarinasina</taxon>
        <taxon>Eugregarinorida</taxon>
        <taxon>Gregarinidae</taxon>
        <taxon>Gregarina</taxon>
    </lineage>
</organism>
<dbReference type="RefSeq" id="XP_011131818.1">
    <property type="nucleotide sequence ID" value="XM_011133516.1"/>
</dbReference>